<accession>A0A0J1IRC2</accession>
<evidence type="ECO:0000313" key="9">
    <source>
        <dbReference type="Proteomes" id="UP000036045"/>
    </source>
</evidence>
<protein>
    <recommendedName>
        <fullName evidence="6">TVP38/TMEM64 family membrane protein</fullName>
    </recommendedName>
</protein>
<dbReference type="InterPro" id="IPR015414">
    <property type="entry name" value="TMEM64"/>
</dbReference>
<name>A0A0J1IRC2_NIACI</name>
<feature type="transmembrane region" description="Helical" evidence="6">
    <location>
        <begin position="169"/>
        <end position="190"/>
    </location>
</feature>
<dbReference type="EMBL" id="LDPH01000001">
    <property type="protein sequence ID" value="KLV28511.1"/>
    <property type="molecule type" value="Genomic_DNA"/>
</dbReference>
<gene>
    <name evidence="8" type="ORF">ABW02_01895</name>
</gene>
<dbReference type="AlphaFoldDB" id="A0A0J1IRC2"/>
<feature type="domain" description="VTT" evidence="7">
    <location>
        <begin position="76"/>
        <end position="185"/>
    </location>
</feature>
<dbReference type="Proteomes" id="UP000036045">
    <property type="component" value="Unassembled WGS sequence"/>
</dbReference>
<dbReference type="GO" id="GO:0005886">
    <property type="term" value="C:plasma membrane"/>
    <property type="evidence" value="ECO:0007669"/>
    <property type="project" value="UniProtKB-SubCell"/>
</dbReference>
<keyword evidence="9" id="KW-1185">Reference proteome</keyword>
<evidence type="ECO:0000256" key="3">
    <source>
        <dbReference type="ARBA" id="ARBA00022692"/>
    </source>
</evidence>
<keyword evidence="3 6" id="KW-0812">Transmembrane</keyword>
<evidence type="ECO:0000256" key="2">
    <source>
        <dbReference type="ARBA" id="ARBA00022475"/>
    </source>
</evidence>
<comment type="subcellular location">
    <subcellularLocation>
        <location evidence="1 6">Cell membrane</location>
        <topology evidence="1 6">Multi-pass membrane protein</topology>
    </subcellularLocation>
</comment>
<evidence type="ECO:0000256" key="1">
    <source>
        <dbReference type="ARBA" id="ARBA00004651"/>
    </source>
</evidence>
<feature type="transmembrane region" description="Helical" evidence="6">
    <location>
        <begin position="52"/>
        <end position="80"/>
    </location>
</feature>
<evidence type="ECO:0000259" key="7">
    <source>
        <dbReference type="Pfam" id="PF09335"/>
    </source>
</evidence>
<feature type="transmembrane region" description="Helical" evidence="6">
    <location>
        <begin position="196"/>
        <end position="213"/>
    </location>
</feature>
<dbReference type="InterPro" id="IPR032816">
    <property type="entry name" value="VTT_dom"/>
</dbReference>
<comment type="caution">
    <text evidence="8">The sequence shown here is derived from an EMBL/GenBank/DDBJ whole genome shotgun (WGS) entry which is preliminary data.</text>
</comment>
<dbReference type="PANTHER" id="PTHR12677">
    <property type="entry name" value="GOLGI APPARATUS MEMBRANE PROTEIN TVP38-RELATED"/>
    <property type="match status" value="1"/>
</dbReference>
<evidence type="ECO:0000256" key="6">
    <source>
        <dbReference type="RuleBase" id="RU366058"/>
    </source>
</evidence>
<dbReference type="RefSeq" id="WP_047940206.1">
    <property type="nucleotide sequence ID" value="NZ_CP053989.1"/>
</dbReference>
<dbReference type="OrthoDB" id="9812980at2"/>
<comment type="similarity">
    <text evidence="6">Belongs to the TVP38/TMEM64 family.</text>
</comment>
<keyword evidence="5 6" id="KW-0472">Membrane</keyword>
<evidence type="ECO:0000256" key="5">
    <source>
        <dbReference type="ARBA" id="ARBA00023136"/>
    </source>
</evidence>
<keyword evidence="4 6" id="KW-1133">Transmembrane helix</keyword>
<proteinExistence type="inferred from homology"/>
<evidence type="ECO:0000313" key="8">
    <source>
        <dbReference type="EMBL" id="KLV28511.1"/>
    </source>
</evidence>
<evidence type="ECO:0000256" key="4">
    <source>
        <dbReference type="ARBA" id="ARBA00022989"/>
    </source>
</evidence>
<dbReference type="PANTHER" id="PTHR12677:SF55">
    <property type="entry name" value="UNDECAPRENYL PHOSPHATE TRANSPORTER SAOUHSC_00901-RELATED"/>
    <property type="match status" value="1"/>
</dbReference>
<dbReference type="PATRIC" id="fig|1397.4.peg.422"/>
<feature type="transmembrane region" description="Helical" evidence="6">
    <location>
        <begin position="12"/>
        <end position="32"/>
    </location>
</feature>
<dbReference type="Pfam" id="PF09335">
    <property type="entry name" value="VTT_dom"/>
    <property type="match status" value="1"/>
</dbReference>
<reference evidence="8 9" key="1">
    <citation type="submission" date="2015-05" db="EMBL/GenBank/DDBJ databases">
        <title>Whole genome sequence and identification of bacterial endophytes from Costus igneus.</title>
        <authorList>
            <person name="Lee Y.P."/>
            <person name="Gan H.M."/>
            <person name="Eng W."/>
            <person name="Wheatley M.S."/>
            <person name="Caraballo A."/>
            <person name="Polter S."/>
            <person name="Savka M.A."/>
            <person name="Hudson A.O."/>
        </authorList>
    </citation>
    <scope>NUCLEOTIDE SEQUENCE [LARGE SCALE GENOMIC DNA]</scope>
    <source>
        <strain evidence="8 9">RIT379</strain>
    </source>
</reference>
<keyword evidence="2 6" id="KW-1003">Cell membrane</keyword>
<feature type="transmembrane region" description="Helical" evidence="6">
    <location>
        <begin position="92"/>
        <end position="113"/>
    </location>
</feature>
<feature type="transmembrane region" description="Helical" evidence="6">
    <location>
        <begin position="138"/>
        <end position="157"/>
    </location>
</feature>
<sequence>MKKVIYIKHFWKPFTFFVTISLFIIFFRYTDIFQAIREGELNSVTSAFKENISYALIVSLFLMIIQNSFTVIPLILVITLNFYSFGFIYGFLWSWFSSIISAIIIFLAIRFWFQDFVIKKVQNHQEMLDKIEQKGMRYVFYGRVFPFFPTSILNIIAGISKISIRPFTIGTAIGNFFYFFILALIPYGVFSTDINPLALIVIILLITGIFYYFSKKKPSVMERVKEIRKRA</sequence>
<organism evidence="8 9">
    <name type="scientific">Niallia circulans</name>
    <name type="common">Bacillus circulans</name>
    <dbReference type="NCBI Taxonomy" id="1397"/>
    <lineage>
        <taxon>Bacteria</taxon>
        <taxon>Bacillati</taxon>
        <taxon>Bacillota</taxon>
        <taxon>Bacilli</taxon>
        <taxon>Bacillales</taxon>
        <taxon>Bacillaceae</taxon>
        <taxon>Niallia</taxon>
    </lineage>
</organism>
<dbReference type="GeneID" id="56349394"/>